<name>A0A841I2S3_9DEIO</name>
<dbReference type="InterPro" id="IPR005149">
    <property type="entry name" value="Tscrpt_reg_PadR_N"/>
</dbReference>
<accession>A0A841I2S3</accession>
<dbReference type="PANTHER" id="PTHR33169:SF14">
    <property type="entry name" value="TRANSCRIPTIONAL REGULATOR RV3488"/>
    <property type="match status" value="1"/>
</dbReference>
<evidence type="ECO:0000313" key="3">
    <source>
        <dbReference type="Proteomes" id="UP000569951"/>
    </source>
</evidence>
<dbReference type="Pfam" id="PF03551">
    <property type="entry name" value="PadR"/>
    <property type="match status" value="1"/>
</dbReference>
<dbReference type="InterPro" id="IPR052509">
    <property type="entry name" value="Metal_resp_DNA-bind_regulator"/>
</dbReference>
<dbReference type="EMBL" id="JACHHG010000007">
    <property type="protein sequence ID" value="MBB6098710.1"/>
    <property type="molecule type" value="Genomic_DNA"/>
</dbReference>
<keyword evidence="3" id="KW-1185">Reference proteome</keyword>
<dbReference type="PANTHER" id="PTHR33169">
    <property type="entry name" value="PADR-FAMILY TRANSCRIPTIONAL REGULATOR"/>
    <property type="match status" value="1"/>
</dbReference>
<evidence type="ECO:0000313" key="2">
    <source>
        <dbReference type="EMBL" id="MBB6098710.1"/>
    </source>
</evidence>
<evidence type="ECO:0000259" key="1">
    <source>
        <dbReference type="Pfam" id="PF03551"/>
    </source>
</evidence>
<feature type="domain" description="Transcription regulator PadR N-terminal" evidence="1">
    <location>
        <begin position="14"/>
        <end position="88"/>
    </location>
</feature>
<sequence length="109" mass="12126">MDARAKPLALDLMLLSVLEGSERYGLEMIDQVNARTGGAFDFREGSLYPALHRLVKQGWVETRWRDSSCGGAPRKYYSLTPAGERALAAKKNEWGLLRSAMDRLLEGAP</sequence>
<comment type="caution">
    <text evidence="2">The sequence shown here is derived from an EMBL/GenBank/DDBJ whole genome shotgun (WGS) entry which is preliminary data.</text>
</comment>
<proteinExistence type="predicted"/>
<dbReference type="InterPro" id="IPR036388">
    <property type="entry name" value="WH-like_DNA-bd_sf"/>
</dbReference>
<dbReference type="RefSeq" id="WP_183987396.1">
    <property type="nucleotide sequence ID" value="NZ_JACHHG010000007.1"/>
</dbReference>
<organism evidence="2 3">
    <name type="scientific">Deinobacterium chartae</name>
    <dbReference type="NCBI Taxonomy" id="521158"/>
    <lineage>
        <taxon>Bacteria</taxon>
        <taxon>Thermotogati</taxon>
        <taxon>Deinococcota</taxon>
        <taxon>Deinococci</taxon>
        <taxon>Deinococcales</taxon>
        <taxon>Deinococcaceae</taxon>
        <taxon>Deinobacterium</taxon>
    </lineage>
</organism>
<dbReference type="Proteomes" id="UP000569951">
    <property type="component" value="Unassembled WGS sequence"/>
</dbReference>
<dbReference type="InterPro" id="IPR036390">
    <property type="entry name" value="WH_DNA-bd_sf"/>
</dbReference>
<gene>
    <name evidence="2" type="ORF">HNR42_002145</name>
</gene>
<reference evidence="2 3" key="1">
    <citation type="submission" date="2020-08" db="EMBL/GenBank/DDBJ databases">
        <title>Genomic Encyclopedia of Type Strains, Phase IV (KMG-IV): sequencing the most valuable type-strain genomes for metagenomic binning, comparative biology and taxonomic classification.</title>
        <authorList>
            <person name="Goeker M."/>
        </authorList>
    </citation>
    <scope>NUCLEOTIDE SEQUENCE [LARGE SCALE GENOMIC DNA]</scope>
    <source>
        <strain evidence="2 3">DSM 21458</strain>
    </source>
</reference>
<dbReference type="AlphaFoldDB" id="A0A841I2S3"/>
<protein>
    <submittedName>
        <fullName evidence="2">PadR family transcriptional regulator PadR</fullName>
    </submittedName>
</protein>
<dbReference type="Gene3D" id="1.10.10.10">
    <property type="entry name" value="Winged helix-like DNA-binding domain superfamily/Winged helix DNA-binding domain"/>
    <property type="match status" value="1"/>
</dbReference>
<dbReference type="SUPFAM" id="SSF46785">
    <property type="entry name" value="Winged helix' DNA-binding domain"/>
    <property type="match status" value="1"/>
</dbReference>